<keyword evidence="3" id="KW-1185">Reference proteome</keyword>
<dbReference type="InterPro" id="IPR049945">
    <property type="entry name" value="AAA_22"/>
</dbReference>
<dbReference type="EMBL" id="JRVC01000034">
    <property type="protein sequence ID" value="KHS41764.1"/>
    <property type="molecule type" value="Genomic_DNA"/>
</dbReference>
<name>A0A0B8Z696_9SPHN</name>
<comment type="caution">
    <text evidence="2">The sequence shown here is derived from an EMBL/GenBank/DDBJ whole genome shotgun (WGS) entry which is preliminary data.</text>
</comment>
<dbReference type="Pfam" id="PF13401">
    <property type="entry name" value="AAA_22"/>
    <property type="match status" value="1"/>
</dbReference>
<protein>
    <submittedName>
        <fullName evidence="2">Putative ATPase GelJ</fullName>
    </submittedName>
</protein>
<feature type="domain" description="ORC1/DEAH AAA+ ATPase" evidence="1">
    <location>
        <begin position="2"/>
        <end position="144"/>
    </location>
</feature>
<dbReference type="PRINTS" id="PR00364">
    <property type="entry name" value="DISEASERSIST"/>
</dbReference>
<evidence type="ECO:0000313" key="3">
    <source>
        <dbReference type="Proteomes" id="UP000031338"/>
    </source>
</evidence>
<reference evidence="2 3" key="1">
    <citation type="submission" date="2014-10" db="EMBL/GenBank/DDBJ databases">
        <title>Draft genome sequence of Novosphingobium subterraneum DSM 12447.</title>
        <authorList>
            <person name="Gan H.M."/>
            <person name="Gan H.Y."/>
            <person name="Savka M.A."/>
        </authorList>
    </citation>
    <scope>NUCLEOTIDE SEQUENCE [LARGE SCALE GENOMIC DNA]</scope>
    <source>
        <strain evidence="2 3">DSM 12447</strain>
    </source>
</reference>
<evidence type="ECO:0000313" key="2">
    <source>
        <dbReference type="EMBL" id="KHS41764.1"/>
    </source>
</evidence>
<dbReference type="Gene3D" id="3.40.50.300">
    <property type="entry name" value="P-loop containing nucleotide triphosphate hydrolases"/>
    <property type="match status" value="1"/>
</dbReference>
<dbReference type="PANTHER" id="PTHR34301">
    <property type="entry name" value="DNA-BINDING PROTEIN-RELATED"/>
    <property type="match status" value="1"/>
</dbReference>
<dbReference type="PANTHER" id="PTHR34301:SF8">
    <property type="entry name" value="ATPASE DOMAIN-CONTAINING PROTEIN"/>
    <property type="match status" value="1"/>
</dbReference>
<dbReference type="PATRIC" id="fig|48936.3.peg.4522"/>
<dbReference type="Proteomes" id="UP000031338">
    <property type="component" value="Unassembled WGS sequence"/>
</dbReference>
<gene>
    <name evidence="2" type="primary">gelJ</name>
    <name evidence="2" type="ORF">NJ75_04484</name>
</gene>
<organism evidence="2 3">
    <name type="scientific">Novosphingobium subterraneum</name>
    <dbReference type="NCBI Taxonomy" id="48936"/>
    <lineage>
        <taxon>Bacteria</taxon>
        <taxon>Pseudomonadati</taxon>
        <taxon>Pseudomonadota</taxon>
        <taxon>Alphaproteobacteria</taxon>
        <taxon>Sphingomonadales</taxon>
        <taxon>Sphingomonadaceae</taxon>
        <taxon>Novosphingobium</taxon>
    </lineage>
</organism>
<sequence length="336" mass="36619">MHLVVFGDRGIGKTSLLHVLAILAKDARYLVRYASCSESSTFDSLFRAVARDVPLLYHAGYDPSSLEVERDRSLGDILGEDPVTPASLSEELVKLTGTKLLIILDEFDRSPEQGFRDKVAELIKSLSDRSARVQLVIGGVALNLSELVAHVPSIRRNVLGIAVAGMAPDELGQIIAKGETIGNFSFENATRDLLIEMSNGSPYLANLLGQYSARTALENDRRVISSQDLRVAVELVLDDMHSRLSPTAQAQLNCLEAKIKPTSLFAAGRFAQKNFGLLPEDMVKEIIATLGADSRQWQGTDGQFLFCDDSIPQILALKYWPDTGMAPSDVTTAAQD</sequence>
<dbReference type="InterPro" id="IPR027417">
    <property type="entry name" value="P-loop_NTPase"/>
</dbReference>
<accession>A0A0B8Z696</accession>
<proteinExistence type="predicted"/>
<evidence type="ECO:0000259" key="1">
    <source>
        <dbReference type="Pfam" id="PF13401"/>
    </source>
</evidence>
<dbReference type="AlphaFoldDB" id="A0A0B8Z696"/>
<dbReference type="SUPFAM" id="SSF52540">
    <property type="entry name" value="P-loop containing nucleoside triphosphate hydrolases"/>
    <property type="match status" value="1"/>
</dbReference>